<dbReference type="CDD" id="cd19531">
    <property type="entry name" value="LCL_NRPS-like"/>
    <property type="match status" value="1"/>
</dbReference>
<dbReference type="InterPro" id="IPR001242">
    <property type="entry name" value="Condensation_dom"/>
</dbReference>
<dbReference type="SMART" id="SM00823">
    <property type="entry name" value="PKS_PP"/>
    <property type="match status" value="1"/>
</dbReference>
<dbReference type="PANTHER" id="PTHR45527:SF1">
    <property type="entry name" value="FATTY ACID SYNTHASE"/>
    <property type="match status" value="1"/>
</dbReference>
<evidence type="ECO:0000256" key="4">
    <source>
        <dbReference type="SAM" id="MobiDB-lite"/>
    </source>
</evidence>
<reference evidence="6 7" key="1">
    <citation type="submission" date="2017-10" db="EMBL/GenBank/DDBJ databases">
        <title>Comparative genomics between pathogenic Norcardia.</title>
        <authorList>
            <person name="Zeng L."/>
        </authorList>
    </citation>
    <scope>NUCLEOTIDE SEQUENCE [LARGE SCALE GENOMIC DNA]</scope>
    <source>
        <strain evidence="6 7">NC_YFY_NT001</strain>
    </source>
</reference>
<feature type="domain" description="Carrier" evidence="5">
    <location>
        <begin position="540"/>
        <end position="614"/>
    </location>
</feature>
<dbReference type="InterPro" id="IPR036736">
    <property type="entry name" value="ACP-like_sf"/>
</dbReference>
<dbReference type="Pfam" id="PF01370">
    <property type="entry name" value="Epimerase"/>
    <property type="match status" value="1"/>
</dbReference>
<dbReference type="GO" id="GO:0003824">
    <property type="term" value="F:catalytic activity"/>
    <property type="evidence" value="ECO:0007669"/>
    <property type="project" value="InterPro"/>
</dbReference>
<dbReference type="AlphaFoldDB" id="A0A291RLD8"/>
<dbReference type="InterPro" id="IPR020806">
    <property type="entry name" value="PKS_PP-bd"/>
</dbReference>
<dbReference type="GO" id="GO:0008610">
    <property type="term" value="P:lipid biosynthetic process"/>
    <property type="evidence" value="ECO:0007669"/>
    <property type="project" value="UniProtKB-ARBA"/>
</dbReference>
<protein>
    <submittedName>
        <fullName evidence="6">Non-ribosomal peptide synthetase/polyketide synthase</fullName>
    </submittedName>
</protein>
<dbReference type="InterPro" id="IPR045851">
    <property type="entry name" value="AMP-bd_C_sf"/>
</dbReference>
<dbReference type="Pfam" id="PF00550">
    <property type="entry name" value="PP-binding"/>
    <property type="match status" value="1"/>
</dbReference>
<dbReference type="InterPro" id="IPR009081">
    <property type="entry name" value="PP-bd_ACP"/>
</dbReference>
<dbReference type="InterPro" id="IPR023213">
    <property type="entry name" value="CAT-like_dom_sf"/>
</dbReference>
<dbReference type="Proteomes" id="UP000221961">
    <property type="component" value="Chromosome"/>
</dbReference>
<dbReference type="KEGG" id="ntp:CRH09_20335"/>
<dbReference type="GO" id="GO:0005737">
    <property type="term" value="C:cytoplasm"/>
    <property type="evidence" value="ECO:0007669"/>
    <property type="project" value="TreeGrafter"/>
</dbReference>
<evidence type="ECO:0000256" key="1">
    <source>
        <dbReference type="ARBA" id="ARBA00001957"/>
    </source>
</evidence>
<dbReference type="Pfam" id="PF00668">
    <property type="entry name" value="Condensation"/>
    <property type="match status" value="1"/>
</dbReference>
<evidence type="ECO:0000256" key="3">
    <source>
        <dbReference type="ARBA" id="ARBA00022553"/>
    </source>
</evidence>
<sequence length="922" mass="98584">MTTATHREQEELLRLARAQARKRAGRAVSPARSAGPAPLSHAQRRMWLMDRLGQGGVAYHVPFATRVRGPLDVAALERALTALVHRHDVLRTRYGQADGEPYQEVLAPQPVPVAVVDAVGDGRRQLDEEAARPFDLTAGSVLRALVVRHGADDHTVLLTLHHIAVDGGSLGLLAEQWGELYGQVLEGRSLASQSDPSYAEFARREQDRDDSGLAHWVERLADAQPVPLPRPNRSGYRRGDGHTLAAPLPPGVTDGLRRTGQAHGATVFTVVLAAAFAALHEITGADDMVIGCASGHRQRGLVGLCVNTLPIRVRWAGERDAAALLPRVRTTLLDAQRHRDTPFDLIVERLGEAGRDRNGNALVDVSVDVLGDPPALRLPGCTAEPVDIDLGAAKFGLALCLEETIGNPPRCVLRYDRTRLDEQTAQRLLHSFADLVRGMAADAALPLPLPRVEALLRDRPEIADAVVLPRDGARPLAYVVPGGTGSLATDRLLTALRTKLEPAAVPLAVTVLDALPRSADGTVDRSRLPGATDGPTASMHPLSERARLVVAGFGEVLGETPDPDGDFIALGGQSLMAVRLAENLRTRLRLPLTGLDILEHRTPRALAALLDERARQREHATPTRRGSGTRPGTILVTGATGGVGAFVVRELAARGRPVRALARPESAHLVDGAGVEVVEGDLTDPDSLRAAVSGAEAVIHAACTFTAHDVDRAAMRALLDGWRHGPFVFVSSIDAYGRPSGTSVAEGTAAEEPLSPYGSAKLDCERRLWAAAADGRGPASAVRAPIVWGSHPRLRDQLRWGATGSLFQAIQRGEPVPLPHDDGWYGTPWVHAAALARAIVACAERPVQGVVNAIGGHIGWVEFATELTRLLDTGTELVRTPGATLPDLRHAPHFESPTLATELTEQPGEDWRTTIAAMILDR</sequence>
<gene>
    <name evidence="6" type="ORF">CRH09_20335</name>
</gene>
<evidence type="ECO:0000259" key="5">
    <source>
        <dbReference type="PROSITE" id="PS50075"/>
    </source>
</evidence>
<evidence type="ECO:0000313" key="6">
    <source>
        <dbReference type="EMBL" id="ATL68177.1"/>
    </source>
</evidence>
<comment type="cofactor">
    <cofactor evidence="1">
        <name>pantetheine 4'-phosphate</name>
        <dbReference type="ChEBI" id="CHEBI:47942"/>
    </cofactor>
</comment>
<keyword evidence="2" id="KW-0596">Phosphopantetheine</keyword>
<evidence type="ECO:0000313" key="7">
    <source>
        <dbReference type="Proteomes" id="UP000221961"/>
    </source>
</evidence>
<dbReference type="GO" id="GO:0031177">
    <property type="term" value="F:phosphopantetheine binding"/>
    <property type="evidence" value="ECO:0007669"/>
    <property type="project" value="InterPro"/>
</dbReference>
<dbReference type="Gene3D" id="3.40.50.720">
    <property type="entry name" value="NAD(P)-binding Rossmann-like Domain"/>
    <property type="match status" value="1"/>
</dbReference>
<dbReference type="PROSITE" id="PS50075">
    <property type="entry name" value="CARRIER"/>
    <property type="match status" value="1"/>
</dbReference>
<dbReference type="Gene3D" id="1.10.1200.10">
    <property type="entry name" value="ACP-like"/>
    <property type="match status" value="1"/>
</dbReference>
<proteinExistence type="predicted"/>
<dbReference type="Gene3D" id="3.30.300.30">
    <property type="match status" value="1"/>
</dbReference>
<name>A0A291RLD8_9NOCA</name>
<dbReference type="GO" id="GO:0043041">
    <property type="term" value="P:amino acid activation for nonribosomal peptide biosynthetic process"/>
    <property type="evidence" value="ECO:0007669"/>
    <property type="project" value="TreeGrafter"/>
</dbReference>
<dbReference type="SUPFAM" id="SSF52777">
    <property type="entry name" value="CoA-dependent acyltransferases"/>
    <property type="match status" value="2"/>
</dbReference>
<feature type="region of interest" description="Disordered" evidence="4">
    <location>
        <begin position="227"/>
        <end position="248"/>
    </location>
</feature>
<dbReference type="SUPFAM" id="SSF51735">
    <property type="entry name" value="NAD(P)-binding Rossmann-fold domains"/>
    <property type="match status" value="1"/>
</dbReference>
<dbReference type="SUPFAM" id="SSF56801">
    <property type="entry name" value="Acetyl-CoA synthetase-like"/>
    <property type="match status" value="1"/>
</dbReference>
<dbReference type="RefSeq" id="WP_098695278.1">
    <property type="nucleotide sequence ID" value="NZ_CP023778.1"/>
</dbReference>
<dbReference type="InterPro" id="IPR025110">
    <property type="entry name" value="AMP-bd_C"/>
</dbReference>
<dbReference type="Gene3D" id="3.30.559.10">
    <property type="entry name" value="Chloramphenicol acetyltransferase-like domain"/>
    <property type="match status" value="1"/>
</dbReference>
<dbReference type="InterPro" id="IPR036291">
    <property type="entry name" value="NAD(P)-bd_dom_sf"/>
</dbReference>
<dbReference type="PANTHER" id="PTHR45527">
    <property type="entry name" value="NONRIBOSOMAL PEPTIDE SYNTHETASE"/>
    <property type="match status" value="1"/>
</dbReference>
<dbReference type="EMBL" id="CP023778">
    <property type="protein sequence ID" value="ATL68177.1"/>
    <property type="molecule type" value="Genomic_DNA"/>
</dbReference>
<accession>A0A291RLD8</accession>
<dbReference type="Pfam" id="PF13193">
    <property type="entry name" value="AMP-binding_C"/>
    <property type="match status" value="1"/>
</dbReference>
<organism evidence="6 7">
    <name type="scientific">Nocardia terpenica</name>
    <dbReference type="NCBI Taxonomy" id="455432"/>
    <lineage>
        <taxon>Bacteria</taxon>
        <taxon>Bacillati</taxon>
        <taxon>Actinomycetota</taxon>
        <taxon>Actinomycetes</taxon>
        <taxon>Mycobacteriales</taxon>
        <taxon>Nocardiaceae</taxon>
        <taxon>Nocardia</taxon>
    </lineage>
</organism>
<keyword evidence="3" id="KW-0597">Phosphoprotein</keyword>
<dbReference type="GeneID" id="88359705"/>
<dbReference type="Gene3D" id="3.30.559.30">
    <property type="entry name" value="Nonribosomal peptide synthetase, condensation domain"/>
    <property type="match status" value="1"/>
</dbReference>
<dbReference type="SUPFAM" id="SSF47336">
    <property type="entry name" value="ACP-like"/>
    <property type="match status" value="1"/>
</dbReference>
<dbReference type="InterPro" id="IPR001509">
    <property type="entry name" value="Epimerase_deHydtase"/>
</dbReference>
<dbReference type="GO" id="GO:0044550">
    <property type="term" value="P:secondary metabolite biosynthetic process"/>
    <property type="evidence" value="ECO:0007669"/>
    <property type="project" value="TreeGrafter"/>
</dbReference>
<evidence type="ECO:0000256" key="2">
    <source>
        <dbReference type="ARBA" id="ARBA00022450"/>
    </source>
</evidence>